<evidence type="ECO:0000256" key="1">
    <source>
        <dbReference type="ARBA" id="ARBA00004141"/>
    </source>
</evidence>
<keyword evidence="2" id="KW-0813">Transport</keyword>
<evidence type="ECO:0000259" key="7">
    <source>
        <dbReference type="PROSITE" id="PS50850"/>
    </source>
</evidence>
<evidence type="ECO:0000256" key="3">
    <source>
        <dbReference type="ARBA" id="ARBA00022692"/>
    </source>
</evidence>
<dbReference type="AlphaFoldDB" id="A0A8H7XWW9"/>
<protein>
    <recommendedName>
        <fullName evidence="7">Major facilitator superfamily (MFS) profile domain-containing protein</fullName>
    </recommendedName>
</protein>
<evidence type="ECO:0000256" key="2">
    <source>
        <dbReference type="ARBA" id="ARBA00022448"/>
    </source>
</evidence>
<dbReference type="InterPro" id="IPR011701">
    <property type="entry name" value="MFS"/>
</dbReference>
<comment type="caution">
    <text evidence="8">The sequence shown here is derived from an EMBL/GenBank/DDBJ whole genome shotgun (WGS) entry which is preliminary data.</text>
</comment>
<accession>A0A8H7XWW9</accession>
<comment type="subcellular location">
    <subcellularLocation>
        <location evidence="1">Membrane</location>
        <topology evidence="1">Multi-pass membrane protein</topology>
    </subcellularLocation>
</comment>
<reference evidence="8" key="1">
    <citation type="submission" date="2021-02" db="EMBL/GenBank/DDBJ databases">
        <title>Psilocybe cubensis genome.</title>
        <authorList>
            <person name="Mckernan K.J."/>
            <person name="Crawford S."/>
            <person name="Trippe A."/>
            <person name="Kane L.T."/>
            <person name="Mclaughlin S."/>
        </authorList>
    </citation>
    <scope>NUCLEOTIDE SEQUENCE [LARGE SCALE GENOMIC DNA]</scope>
    <source>
        <strain evidence="8">MGC-MH-2018</strain>
    </source>
</reference>
<dbReference type="Gene3D" id="1.20.1250.20">
    <property type="entry name" value="MFS general substrate transporter like domains"/>
    <property type="match status" value="1"/>
</dbReference>
<gene>
    <name evidence="8" type="ORF">JR316_005991</name>
</gene>
<dbReference type="InterPro" id="IPR036259">
    <property type="entry name" value="MFS_trans_sf"/>
</dbReference>
<dbReference type="PANTHER" id="PTHR43791:SF63">
    <property type="entry name" value="HIGH AFFINITY CYSTEINE TRANSPORTER"/>
    <property type="match status" value="1"/>
</dbReference>
<feature type="domain" description="Major facilitator superfamily (MFS) profile" evidence="7">
    <location>
        <begin position="83"/>
        <end position="251"/>
    </location>
</feature>
<name>A0A8H7XWW9_PSICU</name>
<dbReference type="Pfam" id="PF07690">
    <property type="entry name" value="MFS_1"/>
    <property type="match status" value="1"/>
</dbReference>
<keyword evidence="3 6" id="KW-0812">Transmembrane</keyword>
<feature type="transmembrane region" description="Helical" evidence="6">
    <location>
        <begin position="148"/>
        <end position="168"/>
    </location>
</feature>
<dbReference type="GO" id="GO:0016020">
    <property type="term" value="C:membrane"/>
    <property type="evidence" value="ECO:0007669"/>
    <property type="project" value="UniProtKB-SubCell"/>
</dbReference>
<proteinExistence type="predicted"/>
<dbReference type="GO" id="GO:0033229">
    <property type="term" value="F:cysteine transmembrane transporter activity"/>
    <property type="evidence" value="ECO:0007669"/>
    <property type="project" value="TreeGrafter"/>
</dbReference>
<evidence type="ECO:0000256" key="6">
    <source>
        <dbReference type="SAM" id="Phobius"/>
    </source>
</evidence>
<feature type="transmembrane region" description="Helical" evidence="6">
    <location>
        <begin position="180"/>
        <end position="200"/>
    </location>
</feature>
<dbReference type="InterPro" id="IPR020846">
    <property type="entry name" value="MFS_dom"/>
</dbReference>
<dbReference type="PROSITE" id="PS50850">
    <property type="entry name" value="MFS"/>
    <property type="match status" value="1"/>
</dbReference>
<evidence type="ECO:0000313" key="8">
    <source>
        <dbReference type="EMBL" id="KAG5169435.1"/>
    </source>
</evidence>
<organism evidence="8">
    <name type="scientific">Psilocybe cubensis</name>
    <name type="common">Psychedelic mushroom</name>
    <name type="synonym">Stropharia cubensis</name>
    <dbReference type="NCBI Taxonomy" id="181762"/>
    <lineage>
        <taxon>Eukaryota</taxon>
        <taxon>Fungi</taxon>
        <taxon>Dikarya</taxon>
        <taxon>Basidiomycota</taxon>
        <taxon>Agaricomycotina</taxon>
        <taxon>Agaricomycetes</taxon>
        <taxon>Agaricomycetidae</taxon>
        <taxon>Agaricales</taxon>
        <taxon>Agaricineae</taxon>
        <taxon>Strophariaceae</taxon>
        <taxon>Psilocybe</taxon>
    </lineage>
</organism>
<dbReference type="PANTHER" id="PTHR43791">
    <property type="entry name" value="PERMEASE-RELATED"/>
    <property type="match status" value="1"/>
</dbReference>
<dbReference type="EMBL" id="JAFIQS010000005">
    <property type="protein sequence ID" value="KAG5169435.1"/>
    <property type="molecule type" value="Genomic_DNA"/>
</dbReference>
<dbReference type="SUPFAM" id="SSF103473">
    <property type="entry name" value="MFS general substrate transporter"/>
    <property type="match status" value="1"/>
</dbReference>
<evidence type="ECO:0000256" key="5">
    <source>
        <dbReference type="ARBA" id="ARBA00023136"/>
    </source>
</evidence>
<evidence type="ECO:0000256" key="4">
    <source>
        <dbReference type="ARBA" id="ARBA00022989"/>
    </source>
</evidence>
<feature type="transmembrane region" description="Helical" evidence="6">
    <location>
        <begin position="206"/>
        <end position="231"/>
    </location>
</feature>
<feature type="transmembrane region" description="Helical" evidence="6">
    <location>
        <begin position="120"/>
        <end position="136"/>
    </location>
</feature>
<keyword evidence="5 6" id="KW-0472">Membrane</keyword>
<sequence length="251" mass="28062">MAAVDQIDKFPHDDAISSPSIRNFGGSGIDAEVVQFFAQSKLVPQTTVINDVTNSRLRWLIHKRVLSVMVVTYCRKRSHHSFAFLTISVFSVAQTLDKGTINFASIMGIREDTRLQGQQYAWLTTCVYIAILLWEFPTNRLIQRLPVAKYLGLNIAAWGAVLACTAACTDFTGLIIVRTLLGVFECVCQPAFVFLSTMWYTREEQALVIGAFYSMNGFQQCVGGLIAYGIAQVHHARLKNWQILFTAGIRV</sequence>
<keyword evidence="4 6" id="KW-1133">Transmembrane helix</keyword>